<organism evidence="3 4">
    <name type="scientific">Pseudonocardia alaniniphila</name>
    <dbReference type="NCBI Taxonomy" id="75291"/>
    <lineage>
        <taxon>Bacteria</taxon>
        <taxon>Bacillati</taxon>
        <taxon>Actinomycetota</taxon>
        <taxon>Actinomycetes</taxon>
        <taxon>Pseudonocardiales</taxon>
        <taxon>Pseudonocardiaceae</taxon>
        <taxon>Pseudonocardia</taxon>
    </lineage>
</organism>
<reference evidence="3 4" key="1">
    <citation type="submission" date="2022-03" db="EMBL/GenBank/DDBJ databases">
        <title>Pseudonocardia alaer sp. nov., a novel actinomycete isolated from reed forest soil.</title>
        <authorList>
            <person name="Wang L."/>
        </authorList>
    </citation>
    <scope>NUCLEOTIDE SEQUENCE [LARGE SCALE GENOMIC DNA]</scope>
    <source>
        <strain evidence="3 4">Y-16303</strain>
    </source>
</reference>
<evidence type="ECO:0000313" key="4">
    <source>
        <dbReference type="Proteomes" id="UP001299970"/>
    </source>
</evidence>
<accession>A0ABS9TQW0</accession>
<dbReference type="Proteomes" id="UP001299970">
    <property type="component" value="Unassembled WGS sequence"/>
</dbReference>
<dbReference type="Gene3D" id="2.70.40.10">
    <property type="match status" value="1"/>
</dbReference>
<dbReference type="Pfam" id="PF22769">
    <property type="entry name" value="DCD"/>
    <property type="match status" value="1"/>
</dbReference>
<comment type="caution">
    <text evidence="3">The sequence shown here is derived from an EMBL/GenBank/DDBJ whole genome shotgun (WGS) entry which is preliminary data.</text>
</comment>
<dbReference type="RefSeq" id="WP_241041575.1">
    <property type="nucleotide sequence ID" value="NZ_BAAAJF010000016.1"/>
</dbReference>
<dbReference type="PANTHER" id="PTHR42680:SF3">
    <property type="entry name" value="DCTP DEAMINASE"/>
    <property type="match status" value="1"/>
</dbReference>
<evidence type="ECO:0000313" key="3">
    <source>
        <dbReference type="EMBL" id="MCH6170768.1"/>
    </source>
</evidence>
<evidence type="ECO:0000256" key="2">
    <source>
        <dbReference type="ARBA" id="ARBA00023080"/>
    </source>
</evidence>
<keyword evidence="4" id="KW-1185">Reference proteome</keyword>
<evidence type="ECO:0000256" key="1">
    <source>
        <dbReference type="ARBA" id="ARBA00022801"/>
    </source>
</evidence>
<dbReference type="InterPro" id="IPR011962">
    <property type="entry name" value="dCTP_deaminase"/>
</dbReference>
<dbReference type="InterPro" id="IPR036157">
    <property type="entry name" value="dUTPase-like_sf"/>
</dbReference>
<proteinExistence type="predicted"/>
<name>A0ABS9TQW0_9PSEU</name>
<dbReference type="CDD" id="cd07557">
    <property type="entry name" value="trimeric_dUTPase"/>
    <property type="match status" value="1"/>
</dbReference>
<dbReference type="SUPFAM" id="SSF51283">
    <property type="entry name" value="dUTPase-like"/>
    <property type="match status" value="1"/>
</dbReference>
<dbReference type="PANTHER" id="PTHR42680">
    <property type="entry name" value="DCTP DEAMINASE"/>
    <property type="match status" value="1"/>
</dbReference>
<dbReference type="InterPro" id="IPR033704">
    <property type="entry name" value="dUTPase_trimeric"/>
</dbReference>
<keyword evidence="2" id="KW-0546">Nucleotide metabolism</keyword>
<protein>
    <submittedName>
        <fullName evidence="3">2'-deoxycytidine 5'-triphosphate deaminase</fullName>
    </submittedName>
</protein>
<keyword evidence="1" id="KW-0378">Hydrolase</keyword>
<sequence>MSAPGLGILSDREIRAAYDSRELRIDPFDPELLRPAALSLRLGFEAAVLDSHTDVDVADATTYPTLVPRDPDGQGRLRLNPGEVMLAPTLERISLPAGIAGLVDGTSDYARLGISVVLSHQVSPGYGSDIDSGAILTLEIVSHLSRAVFLRPGTRIGNLMLLRCSPVERLYPEMPANYSRDVLVRASRLAEHHVG</sequence>
<gene>
    <name evidence="3" type="ORF">MMF94_34115</name>
</gene>
<dbReference type="EMBL" id="JAKXMK010000036">
    <property type="protein sequence ID" value="MCH6170768.1"/>
    <property type="molecule type" value="Genomic_DNA"/>
</dbReference>